<dbReference type="EMBL" id="MFAK01000038">
    <property type="protein sequence ID" value="OGD74239.1"/>
    <property type="molecule type" value="Genomic_DNA"/>
</dbReference>
<evidence type="ECO:0000313" key="8">
    <source>
        <dbReference type="EMBL" id="OGD74239.1"/>
    </source>
</evidence>
<gene>
    <name evidence="8" type="ORF">A2228_03745</name>
</gene>
<evidence type="ECO:0000313" key="9">
    <source>
        <dbReference type="Proteomes" id="UP000176191"/>
    </source>
</evidence>
<keyword evidence="6 7" id="KW-0472">Membrane</keyword>
<organism evidence="8 9">
    <name type="scientific">Candidatus Collierbacteria bacterium RIFOXYA2_FULL_46_10</name>
    <dbReference type="NCBI Taxonomy" id="1817726"/>
    <lineage>
        <taxon>Bacteria</taxon>
        <taxon>Candidatus Collieribacteriota</taxon>
    </lineage>
</organism>
<comment type="similarity">
    <text evidence="1">Belongs to the Lgt family.</text>
</comment>
<keyword evidence="4 7" id="KW-0812">Transmembrane</keyword>
<dbReference type="Proteomes" id="UP000176191">
    <property type="component" value="Unassembled WGS sequence"/>
</dbReference>
<dbReference type="GO" id="GO:0008961">
    <property type="term" value="F:phosphatidylglycerol-prolipoprotein diacylglyceryl transferase activity"/>
    <property type="evidence" value="ECO:0007669"/>
    <property type="project" value="InterPro"/>
</dbReference>
<keyword evidence="5 7" id="KW-1133">Transmembrane helix</keyword>
<dbReference type="AlphaFoldDB" id="A0A1F5F3P1"/>
<dbReference type="Pfam" id="PF01790">
    <property type="entry name" value="LGT"/>
    <property type="match status" value="1"/>
</dbReference>
<evidence type="ECO:0000256" key="6">
    <source>
        <dbReference type="ARBA" id="ARBA00023136"/>
    </source>
</evidence>
<dbReference type="GO" id="GO:0005886">
    <property type="term" value="C:plasma membrane"/>
    <property type="evidence" value="ECO:0007669"/>
    <property type="project" value="InterPro"/>
</dbReference>
<keyword evidence="3" id="KW-0808">Transferase</keyword>
<evidence type="ECO:0000256" key="4">
    <source>
        <dbReference type="ARBA" id="ARBA00022692"/>
    </source>
</evidence>
<dbReference type="InterPro" id="IPR001640">
    <property type="entry name" value="Lgt"/>
</dbReference>
<name>A0A1F5F3P1_9BACT</name>
<dbReference type="PANTHER" id="PTHR30589:SF0">
    <property type="entry name" value="PHOSPHATIDYLGLYCEROL--PROLIPOPROTEIN DIACYLGLYCERYL TRANSFERASE"/>
    <property type="match status" value="1"/>
</dbReference>
<proteinExistence type="inferred from homology"/>
<evidence type="ECO:0000256" key="7">
    <source>
        <dbReference type="SAM" id="Phobius"/>
    </source>
</evidence>
<accession>A0A1F5F3P1</accession>
<evidence type="ECO:0000256" key="5">
    <source>
        <dbReference type="ARBA" id="ARBA00022989"/>
    </source>
</evidence>
<protein>
    <recommendedName>
        <fullName evidence="10">Prolipoprotein diacylglyceryl transferase</fullName>
    </recommendedName>
</protein>
<keyword evidence="2" id="KW-1003">Cell membrane</keyword>
<comment type="caution">
    <text evidence="8">The sequence shown here is derived from an EMBL/GenBank/DDBJ whole genome shotgun (WGS) entry which is preliminary data.</text>
</comment>
<evidence type="ECO:0000256" key="3">
    <source>
        <dbReference type="ARBA" id="ARBA00022679"/>
    </source>
</evidence>
<feature type="transmembrane region" description="Helical" evidence="7">
    <location>
        <begin position="97"/>
        <end position="116"/>
    </location>
</feature>
<reference evidence="8 9" key="1">
    <citation type="journal article" date="2016" name="Nat. Commun.">
        <title>Thousands of microbial genomes shed light on interconnected biogeochemical processes in an aquifer system.</title>
        <authorList>
            <person name="Anantharaman K."/>
            <person name="Brown C.T."/>
            <person name="Hug L.A."/>
            <person name="Sharon I."/>
            <person name="Castelle C.J."/>
            <person name="Probst A.J."/>
            <person name="Thomas B.C."/>
            <person name="Singh A."/>
            <person name="Wilkins M.J."/>
            <person name="Karaoz U."/>
            <person name="Brodie E.L."/>
            <person name="Williams K.H."/>
            <person name="Hubbard S.S."/>
            <person name="Banfield J.F."/>
        </authorList>
    </citation>
    <scope>NUCLEOTIDE SEQUENCE [LARGE SCALE GENOMIC DNA]</scope>
</reference>
<sequence length="172" mass="19515">MSMYGLIVGGAVAVWWSWVERIEPRAKKVVPWVIVAALIGARVYHVIDQWDYYAQDWGRILQVWNGGLSIWGAVGAGLLVLWLGIRKEELENRRAIIAAFITPLPLAQAIGRLANGFNGEFTNLVGGIPWWAMEAILDLALFGIVWLVEKKWRIWVYAGGYLLIRLVLQPYR</sequence>
<dbReference type="GO" id="GO:0042158">
    <property type="term" value="P:lipoprotein biosynthetic process"/>
    <property type="evidence" value="ECO:0007669"/>
    <property type="project" value="InterPro"/>
</dbReference>
<evidence type="ECO:0000256" key="2">
    <source>
        <dbReference type="ARBA" id="ARBA00022475"/>
    </source>
</evidence>
<feature type="transmembrane region" description="Helical" evidence="7">
    <location>
        <begin position="29"/>
        <end position="47"/>
    </location>
</feature>
<dbReference type="PANTHER" id="PTHR30589">
    <property type="entry name" value="PROLIPOPROTEIN DIACYLGLYCERYL TRANSFERASE"/>
    <property type="match status" value="1"/>
</dbReference>
<feature type="transmembrane region" description="Helical" evidence="7">
    <location>
        <begin position="128"/>
        <end position="147"/>
    </location>
</feature>
<evidence type="ECO:0008006" key="10">
    <source>
        <dbReference type="Google" id="ProtNLM"/>
    </source>
</evidence>
<evidence type="ECO:0000256" key="1">
    <source>
        <dbReference type="ARBA" id="ARBA00007150"/>
    </source>
</evidence>
<feature type="transmembrane region" description="Helical" evidence="7">
    <location>
        <begin position="6"/>
        <end position="22"/>
    </location>
</feature>
<feature type="transmembrane region" description="Helical" evidence="7">
    <location>
        <begin position="67"/>
        <end position="85"/>
    </location>
</feature>